<evidence type="ECO:0000313" key="2">
    <source>
        <dbReference type="Proteomes" id="UP001163846"/>
    </source>
</evidence>
<reference evidence="1" key="1">
    <citation type="submission" date="2022-08" db="EMBL/GenBank/DDBJ databases">
        <authorList>
            <consortium name="DOE Joint Genome Institute"/>
            <person name="Min B."/>
            <person name="Riley R."/>
            <person name="Sierra-Patev S."/>
            <person name="Naranjo-Ortiz M."/>
            <person name="Looney B."/>
            <person name="Konkel Z."/>
            <person name="Slot J.C."/>
            <person name="Sakamoto Y."/>
            <person name="Steenwyk J.L."/>
            <person name="Rokas A."/>
            <person name="Carro J."/>
            <person name="Camarero S."/>
            <person name="Ferreira P."/>
            <person name="Molpeceres G."/>
            <person name="Ruiz-Duenas F.J."/>
            <person name="Serrano A."/>
            <person name="Henrissat B."/>
            <person name="Drula E."/>
            <person name="Hughes K.W."/>
            <person name="Mata J.L."/>
            <person name="Ishikawa N.K."/>
            <person name="Vargas-Isla R."/>
            <person name="Ushijima S."/>
            <person name="Smith C.A."/>
            <person name="Ahrendt S."/>
            <person name="Andreopoulos W."/>
            <person name="He G."/>
            <person name="Labutti K."/>
            <person name="Lipzen A."/>
            <person name="Ng V."/>
            <person name="Sandor L."/>
            <person name="Barry K."/>
            <person name="Martinez A.T."/>
            <person name="Xiao Y."/>
            <person name="Gibbons J.G."/>
            <person name="Terashima K."/>
            <person name="Hibbett D.S."/>
            <person name="Grigoriev I.V."/>
        </authorList>
    </citation>
    <scope>NUCLEOTIDE SEQUENCE</scope>
    <source>
        <strain evidence="1">TFB9207</strain>
    </source>
</reference>
<protein>
    <submittedName>
        <fullName evidence="1">Uncharacterized protein</fullName>
    </submittedName>
</protein>
<accession>A0AA38UC70</accession>
<name>A0AA38UC70_9AGAR</name>
<gene>
    <name evidence="1" type="ORF">F5878DRAFT_250095</name>
</gene>
<proteinExistence type="predicted"/>
<keyword evidence="2" id="KW-1185">Reference proteome</keyword>
<organism evidence="1 2">
    <name type="scientific">Lentinula raphanica</name>
    <dbReference type="NCBI Taxonomy" id="153919"/>
    <lineage>
        <taxon>Eukaryota</taxon>
        <taxon>Fungi</taxon>
        <taxon>Dikarya</taxon>
        <taxon>Basidiomycota</taxon>
        <taxon>Agaricomycotina</taxon>
        <taxon>Agaricomycetes</taxon>
        <taxon>Agaricomycetidae</taxon>
        <taxon>Agaricales</taxon>
        <taxon>Marasmiineae</taxon>
        <taxon>Omphalotaceae</taxon>
        <taxon>Lentinula</taxon>
    </lineage>
</organism>
<sequence>MPGIVYYSTVACICLSASLSSLWQELSFWFRFPDFILVQPEICKKILDLAGILLSTMQRSDGSLSIVPVLLIGVPSRSLVPG</sequence>
<dbReference type="EMBL" id="MU806303">
    <property type="protein sequence ID" value="KAJ3836656.1"/>
    <property type="molecule type" value="Genomic_DNA"/>
</dbReference>
<comment type="caution">
    <text evidence="1">The sequence shown here is derived from an EMBL/GenBank/DDBJ whole genome shotgun (WGS) entry which is preliminary data.</text>
</comment>
<dbReference type="AlphaFoldDB" id="A0AA38UC70"/>
<dbReference type="Proteomes" id="UP001163846">
    <property type="component" value="Unassembled WGS sequence"/>
</dbReference>
<evidence type="ECO:0000313" key="1">
    <source>
        <dbReference type="EMBL" id="KAJ3836656.1"/>
    </source>
</evidence>